<feature type="compositionally biased region" description="Low complexity" evidence="1">
    <location>
        <begin position="84"/>
        <end position="100"/>
    </location>
</feature>
<feature type="non-terminal residue" evidence="2">
    <location>
        <position position="1"/>
    </location>
</feature>
<proteinExistence type="predicted"/>
<organism evidence="2 3">
    <name type="scientific">Rhodoplanes elegans</name>
    <dbReference type="NCBI Taxonomy" id="29408"/>
    <lineage>
        <taxon>Bacteria</taxon>
        <taxon>Pseudomonadati</taxon>
        <taxon>Pseudomonadota</taxon>
        <taxon>Alphaproteobacteria</taxon>
        <taxon>Hyphomicrobiales</taxon>
        <taxon>Nitrobacteraceae</taxon>
        <taxon>Rhodoplanes</taxon>
    </lineage>
</organism>
<evidence type="ECO:0000313" key="2">
    <source>
        <dbReference type="EMBL" id="RAI25571.1"/>
    </source>
</evidence>
<dbReference type="AlphaFoldDB" id="A0A327JHW1"/>
<evidence type="ECO:0000313" key="3">
    <source>
        <dbReference type="Proteomes" id="UP000248863"/>
    </source>
</evidence>
<name>A0A327JHW1_9BRAD</name>
<evidence type="ECO:0000256" key="1">
    <source>
        <dbReference type="SAM" id="MobiDB-lite"/>
    </source>
</evidence>
<comment type="caution">
    <text evidence="2">The sequence shown here is derived from an EMBL/GenBank/DDBJ whole genome shotgun (WGS) entry which is preliminary data.</text>
</comment>
<protein>
    <submittedName>
        <fullName evidence="2">Uncharacterized protein</fullName>
    </submittedName>
</protein>
<gene>
    <name evidence="2" type="ORF">CH338_31285</name>
</gene>
<keyword evidence="3" id="KW-1185">Reference proteome</keyword>
<reference evidence="2 3" key="1">
    <citation type="submission" date="2017-07" db="EMBL/GenBank/DDBJ databases">
        <title>Draft Genome Sequences of Select Purple Nonsulfur Bacteria.</title>
        <authorList>
            <person name="Lasarre B."/>
            <person name="Mckinlay J.B."/>
        </authorList>
    </citation>
    <scope>NUCLEOTIDE SEQUENCE [LARGE SCALE GENOMIC DNA]</scope>
    <source>
        <strain evidence="2 3">DSM 11907</strain>
    </source>
</reference>
<accession>A0A327JHW1</accession>
<dbReference type="EMBL" id="NPEU01001051">
    <property type="protein sequence ID" value="RAI25571.1"/>
    <property type="molecule type" value="Genomic_DNA"/>
</dbReference>
<dbReference type="Proteomes" id="UP000248863">
    <property type="component" value="Unassembled WGS sequence"/>
</dbReference>
<feature type="region of interest" description="Disordered" evidence="1">
    <location>
        <begin position="81"/>
        <end position="100"/>
    </location>
</feature>
<feature type="non-terminal residue" evidence="2">
    <location>
        <position position="100"/>
    </location>
</feature>
<sequence>CGGRGRYRPVLLWRLSALLVSERLAWSGLLPLRLQLAARLRLGRPGRLAGLGGAGPALLRATARLWSAAARLRPAAARLRRAAAPRAPRPAAAAPAGRAV</sequence>